<protein>
    <submittedName>
        <fullName evidence="1">Uncharacterized protein</fullName>
    </submittedName>
</protein>
<dbReference type="OMA" id="SWKAREN"/>
<dbReference type="PANTHER" id="PTHR36195:SF6">
    <property type="entry name" value="SECRETED THAUMATIN-LIKE PROTEIN CALA"/>
    <property type="match status" value="1"/>
</dbReference>
<evidence type="ECO:0000313" key="1">
    <source>
        <dbReference type="EMBL" id="KAE8387389.1"/>
    </source>
</evidence>
<proteinExistence type="predicted"/>
<gene>
    <name evidence="1" type="ORF">BDV23DRAFT_186423</name>
</gene>
<organism evidence="1">
    <name type="scientific">Petromyces alliaceus</name>
    <name type="common">Aspergillus alliaceus</name>
    <dbReference type="NCBI Taxonomy" id="209559"/>
    <lineage>
        <taxon>Eukaryota</taxon>
        <taxon>Fungi</taxon>
        <taxon>Dikarya</taxon>
        <taxon>Ascomycota</taxon>
        <taxon>Pezizomycotina</taxon>
        <taxon>Eurotiomycetes</taxon>
        <taxon>Eurotiomycetidae</taxon>
        <taxon>Eurotiales</taxon>
        <taxon>Aspergillaceae</taxon>
        <taxon>Aspergillus</taxon>
        <taxon>Aspergillus subgen. Circumdati</taxon>
    </lineage>
</organism>
<dbReference type="EMBL" id="ML735294">
    <property type="protein sequence ID" value="KAE8387389.1"/>
    <property type="molecule type" value="Genomic_DNA"/>
</dbReference>
<name>A0A5N6FGJ5_PETAA</name>
<dbReference type="Proteomes" id="UP000326877">
    <property type="component" value="Unassembled WGS sequence"/>
</dbReference>
<dbReference type="PANTHER" id="PTHR36195">
    <property type="entry name" value="DOMAIN PROTEIN, PUTATIVE (AFU_ORTHOLOGUE AFUA_5G01990)-RELATED-RELATED"/>
    <property type="match status" value="1"/>
</dbReference>
<accession>A0A5N7C039</accession>
<accession>A0A5N6FGJ5</accession>
<dbReference type="InterPro" id="IPR006771">
    <property type="entry name" value="CetA-like"/>
</dbReference>
<dbReference type="AlphaFoldDB" id="A0A5N6FGJ5"/>
<sequence length="174" mass="19003">MMFLASLVFSILALPTTAVSQPLEERGSPAGLGSITVLNNMGYTVFMWSVDDQRAPMKTIPPGGEYRETYRLHPKGGGISIKLSTSPDITNIVQFEYTQAGEKIFWDVSCVNTKPGSPFYAKGVSLQTSSSDCPHAFTCAAGDSKCPHVYHKWNDDHASHGCPIHTSFRFQLGL</sequence>
<dbReference type="Pfam" id="PF04681">
    <property type="entry name" value="Bys1"/>
    <property type="match status" value="1"/>
</dbReference>
<dbReference type="OrthoDB" id="5144514at2759"/>
<reference evidence="1" key="1">
    <citation type="submission" date="2019-04" db="EMBL/GenBank/DDBJ databases">
        <title>Friends and foes A comparative genomics studyof 23 Aspergillus species from section Flavi.</title>
        <authorList>
            <consortium name="DOE Joint Genome Institute"/>
            <person name="Kjaerbolling I."/>
            <person name="Vesth T."/>
            <person name="Frisvad J.C."/>
            <person name="Nybo J.L."/>
            <person name="Theobald S."/>
            <person name="Kildgaard S."/>
            <person name="Isbrandt T."/>
            <person name="Kuo A."/>
            <person name="Sato A."/>
            <person name="Lyhne E.K."/>
            <person name="Kogle M.E."/>
            <person name="Wiebenga A."/>
            <person name="Kun R.S."/>
            <person name="Lubbers R.J."/>
            <person name="Makela M.R."/>
            <person name="Barry K."/>
            <person name="Chovatia M."/>
            <person name="Clum A."/>
            <person name="Daum C."/>
            <person name="Haridas S."/>
            <person name="He G."/>
            <person name="LaButti K."/>
            <person name="Lipzen A."/>
            <person name="Mondo S."/>
            <person name="Riley R."/>
            <person name="Salamov A."/>
            <person name="Simmons B.A."/>
            <person name="Magnuson J.K."/>
            <person name="Henrissat B."/>
            <person name="Mortensen U.H."/>
            <person name="Larsen T.O."/>
            <person name="Devries R.P."/>
            <person name="Grigoriev I.V."/>
            <person name="Machida M."/>
            <person name="Baker S.E."/>
            <person name="Andersen M.R."/>
        </authorList>
    </citation>
    <scope>NUCLEOTIDE SEQUENCE [LARGE SCALE GENOMIC DNA]</scope>
    <source>
        <strain evidence="1">IBT 14317</strain>
    </source>
</reference>